<dbReference type="OrthoDB" id="9803532at2"/>
<dbReference type="Proteomes" id="UP000036503">
    <property type="component" value="Unassembled WGS sequence"/>
</dbReference>
<evidence type="ECO:0000259" key="1">
    <source>
        <dbReference type="Pfam" id="PF04168"/>
    </source>
</evidence>
<gene>
    <name evidence="2" type="ORF">AB840_12340</name>
</gene>
<dbReference type="InterPro" id="IPR007296">
    <property type="entry name" value="DUF403"/>
</dbReference>
<evidence type="ECO:0000313" key="3">
    <source>
        <dbReference type="Proteomes" id="UP000036503"/>
    </source>
</evidence>
<dbReference type="AlphaFoldDB" id="A0A0J6WT37"/>
<accession>A0A0J6WT37</accession>
<dbReference type="STRING" id="39029.BSR42_09310"/>
<feature type="domain" description="DUF403" evidence="1">
    <location>
        <begin position="10"/>
        <end position="164"/>
    </location>
</feature>
<dbReference type="RefSeq" id="WP_048515147.1">
    <property type="nucleotide sequence ID" value="NZ_FUXD01000044.1"/>
</dbReference>
<dbReference type="PATRIC" id="fig|1122219.3.peg.2538"/>
<sequence length="219" mass="26357">MDIISLDKVNNLLWLGRYSERVYVTIREFFAGYDQMIEHHDFYIQYCRNFQIPNIYRNFDDFIYRYIKDATDENSIISNLDRAYDNCMVLRNDLGSETMSYMEVAVNNLEAIQDFDSLIMEMQDVVDYILAFLACLDDNVQNYEIRNIVKLGKRLERLDIYLRLRKDREDLTKACIMLDHRLKKSNLPYNRENFITVRKLIEEPEIDYVKAIFFVENIL</sequence>
<dbReference type="InParanoid" id="A0A0J6WT37"/>
<comment type="caution">
    <text evidence="2">The sequence shown here is derived from an EMBL/GenBank/DDBJ whole genome shotgun (WGS) entry which is preliminary data.</text>
</comment>
<reference evidence="2 3" key="1">
    <citation type="submission" date="2015-06" db="EMBL/GenBank/DDBJ databases">
        <title>Draft genome sequence of beer spoilage bacterium Megasphaera cerevisiae type strain 20462.</title>
        <authorList>
            <person name="Kutumbaka K."/>
            <person name="Pasmowitz J."/>
            <person name="Mategko J."/>
            <person name="Reyes D."/>
            <person name="Friedrich A."/>
            <person name="Han S."/>
            <person name="Martens-Habbena W."/>
            <person name="Neal-McKinney J."/>
            <person name="Janagama H.K."/>
            <person name="Nadala C."/>
            <person name="Samadpour M."/>
        </authorList>
    </citation>
    <scope>NUCLEOTIDE SEQUENCE [LARGE SCALE GENOMIC DNA]</scope>
    <source>
        <strain evidence="2 3">DSM 20462</strain>
    </source>
</reference>
<dbReference type="EMBL" id="LEKT01000051">
    <property type="protein sequence ID" value="KMO85664.1"/>
    <property type="molecule type" value="Genomic_DNA"/>
</dbReference>
<protein>
    <recommendedName>
        <fullName evidence="1">DUF403 domain-containing protein</fullName>
    </recommendedName>
</protein>
<evidence type="ECO:0000313" key="2">
    <source>
        <dbReference type="EMBL" id="KMO85664.1"/>
    </source>
</evidence>
<name>A0A0J6WT37_9FIRM</name>
<organism evidence="2 3">
    <name type="scientific">Megasphaera cerevisiae DSM 20462</name>
    <dbReference type="NCBI Taxonomy" id="1122219"/>
    <lineage>
        <taxon>Bacteria</taxon>
        <taxon>Bacillati</taxon>
        <taxon>Bacillota</taxon>
        <taxon>Negativicutes</taxon>
        <taxon>Veillonellales</taxon>
        <taxon>Veillonellaceae</taxon>
        <taxon>Megasphaera</taxon>
    </lineage>
</organism>
<dbReference type="Pfam" id="PF04168">
    <property type="entry name" value="Alpha-E"/>
    <property type="match status" value="1"/>
</dbReference>
<proteinExistence type="predicted"/>
<keyword evidence="3" id="KW-1185">Reference proteome</keyword>